<dbReference type="PATRIC" id="fig|1423748.3.peg.1345"/>
<evidence type="ECO:0000256" key="10">
    <source>
        <dbReference type="ARBA" id="ARBA00033334"/>
    </source>
</evidence>
<evidence type="ECO:0000256" key="13">
    <source>
        <dbReference type="ARBA" id="ARBA00048692"/>
    </source>
</evidence>
<evidence type="ECO:0000256" key="12">
    <source>
        <dbReference type="ARBA" id="ARBA00048555"/>
    </source>
</evidence>
<evidence type="ECO:0000313" key="18">
    <source>
        <dbReference type="Proteomes" id="UP000051311"/>
    </source>
</evidence>
<comment type="catalytic activity">
    <reaction evidence="13 14">
        <text>2 cob(II)alamin + reduced [electron-transfer flavoprotein] + 2 ATP = 2 adenosylcob(III)alamin + 2 triphosphate + oxidized [electron-transfer flavoprotein] + 3 H(+)</text>
        <dbReference type="Rhea" id="RHEA:28671"/>
        <dbReference type="Rhea" id="RHEA-COMP:10685"/>
        <dbReference type="Rhea" id="RHEA-COMP:10686"/>
        <dbReference type="ChEBI" id="CHEBI:15378"/>
        <dbReference type="ChEBI" id="CHEBI:16304"/>
        <dbReference type="ChEBI" id="CHEBI:18036"/>
        <dbReference type="ChEBI" id="CHEBI:18408"/>
        <dbReference type="ChEBI" id="CHEBI:30616"/>
        <dbReference type="ChEBI" id="CHEBI:57692"/>
        <dbReference type="ChEBI" id="CHEBI:58307"/>
        <dbReference type="EC" id="2.5.1.17"/>
    </reaction>
</comment>
<name>A0A0R1NP10_9LACO</name>
<evidence type="ECO:0000256" key="9">
    <source>
        <dbReference type="ARBA" id="ARBA00031529"/>
    </source>
</evidence>
<evidence type="ECO:0000256" key="1">
    <source>
        <dbReference type="ARBA" id="ARBA00005121"/>
    </source>
</evidence>
<comment type="pathway">
    <text evidence="1 14">Cofactor biosynthesis; adenosylcobalamin biosynthesis; adenosylcobalamin from cob(II)yrinate a,c-diamide: step 2/7.</text>
</comment>
<dbReference type="SUPFAM" id="SSF89028">
    <property type="entry name" value="Cobalamin adenosyltransferase-like"/>
    <property type="match status" value="1"/>
</dbReference>
<gene>
    <name evidence="17" type="ORF">FC37_GL001283</name>
</gene>
<evidence type="ECO:0000256" key="15">
    <source>
        <dbReference type="SAM" id="Coils"/>
    </source>
</evidence>
<reference evidence="17 18" key="1">
    <citation type="journal article" date="2015" name="Genome Announc.">
        <title>Expanding the biotechnology potential of lactobacilli through comparative genomics of 213 strains and associated genera.</title>
        <authorList>
            <person name="Sun Z."/>
            <person name="Harris H.M."/>
            <person name="McCann A."/>
            <person name="Guo C."/>
            <person name="Argimon S."/>
            <person name="Zhang W."/>
            <person name="Yang X."/>
            <person name="Jeffery I.B."/>
            <person name="Cooney J.C."/>
            <person name="Kagawa T.F."/>
            <person name="Liu W."/>
            <person name="Song Y."/>
            <person name="Salvetti E."/>
            <person name="Wrobel A."/>
            <person name="Rasinkangas P."/>
            <person name="Parkhill J."/>
            <person name="Rea M.C."/>
            <person name="O'Sullivan O."/>
            <person name="Ritari J."/>
            <person name="Douillard F.P."/>
            <person name="Paul Ross R."/>
            <person name="Yang R."/>
            <person name="Briner A.E."/>
            <person name="Felis G.E."/>
            <person name="de Vos W.M."/>
            <person name="Barrangou R."/>
            <person name="Klaenhammer T.R."/>
            <person name="Caufield P.W."/>
            <person name="Cui Y."/>
            <person name="Zhang H."/>
            <person name="O'Toole P.W."/>
        </authorList>
    </citation>
    <scope>NUCLEOTIDE SEQUENCE [LARGE SCALE GENOMIC DNA]</scope>
    <source>
        <strain evidence="17 18">DSM 10532</strain>
    </source>
</reference>
<dbReference type="GO" id="GO:0005524">
    <property type="term" value="F:ATP binding"/>
    <property type="evidence" value="ECO:0007669"/>
    <property type="project" value="UniProtKB-UniRule"/>
</dbReference>
<dbReference type="RefSeq" id="WP_025006129.1">
    <property type="nucleotide sequence ID" value="NZ_AZEL01000046.1"/>
</dbReference>
<keyword evidence="5 14" id="KW-0169">Cobalamin biosynthesis</keyword>
<dbReference type="GO" id="GO:0008817">
    <property type="term" value="F:corrinoid adenosyltransferase activity"/>
    <property type="evidence" value="ECO:0007669"/>
    <property type="project" value="UniProtKB-UniRule"/>
</dbReference>
<evidence type="ECO:0000256" key="5">
    <source>
        <dbReference type="ARBA" id="ARBA00022573"/>
    </source>
</evidence>
<dbReference type="Pfam" id="PF01923">
    <property type="entry name" value="Cob_adeno_trans"/>
    <property type="match status" value="1"/>
</dbReference>
<accession>A0A0R1NP10</accession>
<feature type="coiled-coil region" evidence="15">
    <location>
        <begin position="47"/>
        <end position="74"/>
    </location>
</feature>
<dbReference type="AlphaFoldDB" id="A0A0R1NP10"/>
<keyword evidence="7 14" id="KW-0547">Nucleotide-binding</keyword>
<protein>
    <recommendedName>
        <fullName evidence="4 14">Corrinoid adenosyltransferase</fullName>
        <ecNumber evidence="3 14">2.5.1.17</ecNumber>
    </recommendedName>
    <alternativeName>
        <fullName evidence="9 14">Cob(II)alamin adenosyltransferase</fullName>
    </alternativeName>
    <alternativeName>
        <fullName evidence="11 14">Cob(II)yrinic acid a,c-diamide adenosyltransferase</fullName>
    </alternativeName>
    <alternativeName>
        <fullName evidence="10 14">Cobinamide/cobalamin adenosyltransferase</fullName>
    </alternativeName>
</protein>
<dbReference type="PANTHER" id="PTHR12213">
    <property type="entry name" value="CORRINOID ADENOSYLTRANSFERASE"/>
    <property type="match status" value="1"/>
</dbReference>
<evidence type="ECO:0000256" key="3">
    <source>
        <dbReference type="ARBA" id="ARBA00012454"/>
    </source>
</evidence>
<evidence type="ECO:0000313" key="17">
    <source>
        <dbReference type="EMBL" id="KRL21497.1"/>
    </source>
</evidence>
<comment type="catalytic activity">
    <reaction evidence="12 14">
        <text>2 cob(II)yrinate a,c diamide + reduced [electron-transfer flavoprotein] + 2 ATP = 2 adenosylcob(III)yrinate a,c-diamide + 2 triphosphate + oxidized [electron-transfer flavoprotein] + 3 H(+)</text>
        <dbReference type="Rhea" id="RHEA:11528"/>
        <dbReference type="Rhea" id="RHEA-COMP:10685"/>
        <dbReference type="Rhea" id="RHEA-COMP:10686"/>
        <dbReference type="ChEBI" id="CHEBI:15378"/>
        <dbReference type="ChEBI" id="CHEBI:18036"/>
        <dbReference type="ChEBI" id="CHEBI:30616"/>
        <dbReference type="ChEBI" id="CHEBI:57692"/>
        <dbReference type="ChEBI" id="CHEBI:58307"/>
        <dbReference type="ChEBI" id="CHEBI:58503"/>
        <dbReference type="ChEBI" id="CHEBI:58537"/>
        <dbReference type="EC" id="2.5.1.17"/>
    </reaction>
</comment>
<sequence>MTIKIYTKVGDKGLTKQVTGKMVPKYDLQIEALGNVDELQSYLGVVIANLSKNCRELREELENVQRNLYQLQADIVVKHHHEISEKNVTQLEDRINELTPKIPTIPEFILPGGKVTGANLQYARTVARRAERSLVKLCLNEQKLDDCDLEYMNRLSDYLFILGRYANVLDGYTEIKSKVREKNRING</sequence>
<dbReference type="InterPro" id="IPR029499">
    <property type="entry name" value="PduO-typ"/>
</dbReference>
<organism evidence="17 18">
    <name type="scientific">Lactobacillus gallinarum DSM 10532 = JCM 2011</name>
    <dbReference type="NCBI Taxonomy" id="1423748"/>
    <lineage>
        <taxon>Bacteria</taxon>
        <taxon>Bacillati</taxon>
        <taxon>Bacillota</taxon>
        <taxon>Bacilli</taxon>
        <taxon>Lactobacillales</taxon>
        <taxon>Lactobacillaceae</taxon>
        <taxon>Lactobacillus</taxon>
    </lineage>
</organism>
<evidence type="ECO:0000256" key="14">
    <source>
        <dbReference type="RuleBase" id="RU366026"/>
    </source>
</evidence>
<comment type="similarity">
    <text evidence="2 14">Belongs to the Cob(I)alamin adenosyltransferase family.</text>
</comment>
<keyword evidence="6 14" id="KW-0808">Transferase</keyword>
<evidence type="ECO:0000256" key="6">
    <source>
        <dbReference type="ARBA" id="ARBA00022679"/>
    </source>
</evidence>
<dbReference type="EMBL" id="AZEL01000046">
    <property type="protein sequence ID" value="KRL21497.1"/>
    <property type="molecule type" value="Genomic_DNA"/>
</dbReference>
<dbReference type="UniPathway" id="UPA00148">
    <property type="reaction ID" value="UER00233"/>
</dbReference>
<evidence type="ECO:0000259" key="16">
    <source>
        <dbReference type="Pfam" id="PF01923"/>
    </source>
</evidence>
<evidence type="ECO:0000256" key="2">
    <source>
        <dbReference type="ARBA" id="ARBA00007487"/>
    </source>
</evidence>
<evidence type="ECO:0000256" key="7">
    <source>
        <dbReference type="ARBA" id="ARBA00022741"/>
    </source>
</evidence>
<keyword evidence="8 14" id="KW-0067">ATP-binding</keyword>
<dbReference type="Gene3D" id="1.20.1200.10">
    <property type="entry name" value="Cobalamin adenosyltransferase-like"/>
    <property type="match status" value="1"/>
</dbReference>
<comment type="caution">
    <text evidence="17">The sequence shown here is derived from an EMBL/GenBank/DDBJ whole genome shotgun (WGS) entry which is preliminary data.</text>
</comment>
<keyword evidence="15" id="KW-0175">Coiled coil</keyword>
<dbReference type="STRING" id="1423748.FC37_GL001283"/>
<evidence type="ECO:0000256" key="11">
    <source>
        <dbReference type="ARBA" id="ARBA00033354"/>
    </source>
</evidence>
<dbReference type="GO" id="GO:0009236">
    <property type="term" value="P:cobalamin biosynthetic process"/>
    <property type="evidence" value="ECO:0007669"/>
    <property type="project" value="UniProtKB-UniRule"/>
</dbReference>
<dbReference type="InterPro" id="IPR036451">
    <property type="entry name" value="CblAdoTrfase-like_sf"/>
</dbReference>
<dbReference type="PANTHER" id="PTHR12213:SF0">
    <property type="entry name" value="CORRINOID ADENOSYLTRANSFERASE MMAB"/>
    <property type="match status" value="1"/>
</dbReference>
<evidence type="ECO:0000256" key="8">
    <source>
        <dbReference type="ARBA" id="ARBA00022840"/>
    </source>
</evidence>
<feature type="domain" description="Cobalamin adenosyltransferase-like" evidence="16">
    <location>
        <begin position="5"/>
        <end position="166"/>
    </location>
</feature>
<dbReference type="NCBIfam" id="TIGR00636">
    <property type="entry name" value="PduO_Nterm"/>
    <property type="match status" value="1"/>
</dbReference>
<dbReference type="Proteomes" id="UP000051311">
    <property type="component" value="Unassembled WGS sequence"/>
</dbReference>
<proteinExistence type="inferred from homology"/>
<dbReference type="InterPro" id="IPR016030">
    <property type="entry name" value="CblAdoTrfase-like"/>
</dbReference>
<dbReference type="EC" id="2.5.1.17" evidence="3 14"/>
<dbReference type="eggNOG" id="COG2096">
    <property type="taxonomic scope" value="Bacteria"/>
</dbReference>
<dbReference type="OrthoDB" id="9778896at2"/>
<evidence type="ECO:0000256" key="4">
    <source>
        <dbReference type="ARBA" id="ARBA00020963"/>
    </source>
</evidence>